<evidence type="ECO:0000256" key="1">
    <source>
        <dbReference type="SAM" id="SignalP"/>
    </source>
</evidence>
<protein>
    <submittedName>
        <fullName evidence="2">Uncharacterized protein</fullName>
    </submittedName>
</protein>
<reference evidence="2" key="1">
    <citation type="submission" date="2022-11" db="EMBL/GenBank/DDBJ databases">
        <authorList>
            <person name="Hyden B.L."/>
            <person name="Feng K."/>
            <person name="Yates T."/>
            <person name="Jawdy S."/>
            <person name="Smart L.B."/>
            <person name="Muchero W."/>
        </authorList>
    </citation>
    <scope>NUCLEOTIDE SEQUENCE</scope>
    <source>
        <tissue evidence="2">Shoot tip</tissue>
    </source>
</reference>
<keyword evidence="3" id="KW-1185">Reference proteome</keyword>
<dbReference type="EMBL" id="JAPFFL010000004">
    <property type="protein sequence ID" value="KAJ6729576.1"/>
    <property type="molecule type" value="Genomic_DNA"/>
</dbReference>
<sequence>MIGWKALSSVNAGCCWCALSGGSCWRGMANGCLCHSLPDTWSEMRRWWSYGLMTFMERDFVADIEEEAYGRYMYSTGLLLQYISTVLRQEKRRGFDIQGQKD</sequence>
<gene>
    <name evidence="2" type="ORF">OIU85_020480</name>
</gene>
<reference evidence="2" key="2">
    <citation type="journal article" date="2023" name="Int. J. Mol. Sci.">
        <title>De Novo Assembly and Annotation of 11 Diverse Shrub Willow (Salix) Genomes Reveals Novel Gene Organization in Sex-Linked Regions.</title>
        <authorList>
            <person name="Hyden B."/>
            <person name="Feng K."/>
            <person name="Yates T.B."/>
            <person name="Jawdy S."/>
            <person name="Cereghino C."/>
            <person name="Smart L.B."/>
            <person name="Muchero W."/>
        </authorList>
    </citation>
    <scope>NUCLEOTIDE SEQUENCE [LARGE SCALE GENOMIC DNA]</scope>
    <source>
        <tissue evidence="2">Shoot tip</tissue>
    </source>
</reference>
<feature type="signal peptide" evidence="1">
    <location>
        <begin position="1"/>
        <end position="17"/>
    </location>
</feature>
<keyword evidence="1" id="KW-0732">Signal</keyword>
<dbReference type="AlphaFoldDB" id="A0A9Q0UGJ3"/>
<feature type="chain" id="PRO_5040286500" evidence="1">
    <location>
        <begin position="18"/>
        <end position="102"/>
    </location>
</feature>
<dbReference type="PROSITE" id="PS51257">
    <property type="entry name" value="PROKAR_LIPOPROTEIN"/>
    <property type="match status" value="1"/>
</dbReference>
<organism evidence="2 3">
    <name type="scientific">Salix viminalis</name>
    <name type="common">Common osier</name>
    <name type="synonym">Basket willow</name>
    <dbReference type="NCBI Taxonomy" id="40686"/>
    <lineage>
        <taxon>Eukaryota</taxon>
        <taxon>Viridiplantae</taxon>
        <taxon>Streptophyta</taxon>
        <taxon>Embryophyta</taxon>
        <taxon>Tracheophyta</taxon>
        <taxon>Spermatophyta</taxon>
        <taxon>Magnoliopsida</taxon>
        <taxon>eudicotyledons</taxon>
        <taxon>Gunneridae</taxon>
        <taxon>Pentapetalae</taxon>
        <taxon>rosids</taxon>
        <taxon>fabids</taxon>
        <taxon>Malpighiales</taxon>
        <taxon>Salicaceae</taxon>
        <taxon>Saliceae</taxon>
        <taxon>Salix</taxon>
    </lineage>
</organism>
<name>A0A9Q0UGJ3_SALVM</name>
<comment type="caution">
    <text evidence="2">The sequence shown here is derived from an EMBL/GenBank/DDBJ whole genome shotgun (WGS) entry which is preliminary data.</text>
</comment>
<accession>A0A9Q0UGJ3</accession>
<proteinExistence type="predicted"/>
<evidence type="ECO:0000313" key="2">
    <source>
        <dbReference type="EMBL" id="KAJ6729576.1"/>
    </source>
</evidence>
<dbReference type="Proteomes" id="UP001151529">
    <property type="component" value="Chromosome 2"/>
</dbReference>
<evidence type="ECO:0000313" key="3">
    <source>
        <dbReference type="Proteomes" id="UP001151529"/>
    </source>
</evidence>